<evidence type="ECO:0000313" key="2">
    <source>
        <dbReference type="EMBL" id="CAE0831424.1"/>
    </source>
</evidence>
<dbReference type="AlphaFoldDB" id="A0A7S4GBF0"/>
<feature type="region of interest" description="Disordered" evidence="1">
    <location>
        <begin position="131"/>
        <end position="163"/>
    </location>
</feature>
<dbReference type="EMBL" id="HBJA01124041">
    <property type="protein sequence ID" value="CAE0831424.1"/>
    <property type="molecule type" value="Transcribed_RNA"/>
</dbReference>
<name>A0A7S4GBF0_9EUGL</name>
<evidence type="ECO:0000256" key="1">
    <source>
        <dbReference type="SAM" id="MobiDB-lite"/>
    </source>
</evidence>
<gene>
    <name evidence="2" type="ORF">EGYM00163_LOCUS42706</name>
</gene>
<accession>A0A7S4GBF0</accession>
<organism evidence="2">
    <name type="scientific">Eutreptiella gymnastica</name>
    <dbReference type="NCBI Taxonomy" id="73025"/>
    <lineage>
        <taxon>Eukaryota</taxon>
        <taxon>Discoba</taxon>
        <taxon>Euglenozoa</taxon>
        <taxon>Euglenida</taxon>
        <taxon>Spirocuta</taxon>
        <taxon>Euglenophyceae</taxon>
        <taxon>Eutreptiales</taxon>
        <taxon>Eutreptiaceae</taxon>
        <taxon>Eutreptiella</taxon>
    </lineage>
</organism>
<proteinExistence type="predicted"/>
<reference evidence="2" key="1">
    <citation type="submission" date="2021-01" db="EMBL/GenBank/DDBJ databases">
        <authorList>
            <person name="Corre E."/>
            <person name="Pelletier E."/>
            <person name="Niang G."/>
            <person name="Scheremetjew M."/>
            <person name="Finn R."/>
            <person name="Kale V."/>
            <person name="Holt S."/>
            <person name="Cochrane G."/>
            <person name="Meng A."/>
            <person name="Brown T."/>
            <person name="Cohen L."/>
        </authorList>
    </citation>
    <scope>NUCLEOTIDE SEQUENCE</scope>
    <source>
        <strain evidence="2">CCMP1594</strain>
    </source>
</reference>
<feature type="compositionally biased region" description="Basic and acidic residues" evidence="1">
    <location>
        <begin position="141"/>
        <end position="163"/>
    </location>
</feature>
<sequence>MQLGSSWSLALLKYKSMCLSSTFPRSYPGGTTHQHCSTSKPHSAVKPSISVCRMEFLDVGSGSISDSGMTVLQACHDAEVVLISFIIVDGESNVPIELWTGGDPLVQQRESGKKQGSTAGYCRRVRRSLGSHGLQSPSLNDEGRDRGGSTLREGHKGKEKQLI</sequence>
<protein>
    <submittedName>
        <fullName evidence="2">Uncharacterized protein</fullName>
    </submittedName>
</protein>